<name>A0A8H7CD09_9AGAR</name>
<dbReference type="Proteomes" id="UP000620124">
    <property type="component" value="Unassembled WGS sequence"/>
</dbReference>
<feature type="region of interest" description="Disordered" evidence="1">
    <location>
        <begin position="191"/>
        <end position="253"/>
    </location>
</feature>
<dbReference type="EMBL" id="JACAZI010000032">
    <property type="protein sequence ID" value="KAF7331063.1"/>
    <property type="molecule type" value="Genomic_DNA"/>
</dbReference>
<sequence>MSSSMSQSLPNGFRFVSSLQPRIRLQSSARILVISTLAQFAVMEEVLDASVCLLGQDSDRSSACRRRAIKTTKRLAYLPAPRRVQILWTHINCSPPSNTEYLILRMIVTSARTHDPNSSAPAGETDSRVAVALVIALLVYLILCTVFIVIKKCISPFRLSLRFVDRSVLLSLWTSHAHQIHRSLRISLQPRRQLGSGSQAAQEPSSAPEEPPTPTVPPHGEDHPSPPSPPSDSPNVMAIHAHNSSQRSLAESFSSTITTMSRWSASAVTLVKKVLPRLPGS</sequence>
<reference evidence="3" key="1">
    <citation type="submission" date="2020-05" db="EMBL/GenBank/DDBJ databases">
        <title>Mycena genomes resolve the evolution of fungal bioluminescence.</title>
        <authorList>
            <person name="Tsai I.J."/>
        </authorList>
    </citation>
    <scope>NUCLEOTIDE SEQUENCE</scope>
    <source>
        <strain evidence="3">CCC161011</strain>
    </source>
</reference>
<dbReference type="AlphaFoldDB" id="A0A8H7CD09"/>
<protein>
    <submittedName>
        <fullName evidence="3">Uncharacterized protein</fullName>
    </submittedName>
</protein>
<organism evidence="3 4">
    <name type="scientific">Mycena venus</name>
    <dbReference type="NCBI Taxonomy" id="2733690"/>
    <lineage>
        <taxon>Eukaryota</taxon>
        <taxon>Fungi</taxon>
        <taxon>Dikarya</taxon>
        <taxon>Basidiomycota</taxon>
        <taxon>Agaricomycotina</taxon>
        <taxon>Agaricomycetes</taxon>
        <taxon>Agaricomycetidae</taxon>
        <taxon>Agaricales</taxon>
        <taxon>Marasmiineae</taxon>
        <taxon>Mycenaceae</taxon>
        <taxon>Mycena</taxon>
    </lineage>
</organism>
<feature type="transmembrane region" description="Helical" evidence="2">
    <location>
        <begin position="129"/>
        <end position="150"/>
    </location>
</feature>
<dbReference type="OrthoDB" id="10561860at2759"/>
<gene>
    <name evidence="3" type="ORF">MVEN_02446600</name>
</gene>
<feature type="compositionally biased region" description="Polar residues" evidence="1">
    <location>
        <begin position="242"/>
        <end position="253"/>
    </location>
</feature>
<evidence type="ECO:0000313" key="4">
    <source>
        <dbReference type="Proteomes" id="UP000620124"/>
    </source>
</evidence>
<evidence type="ECO:0000313" key="3">
    <source>
        <dbReference type="EMBL" id="KAF7331063.1"/>
    </source>
</evidence>
<accession>A0A8H7CD09</accession>
<feature type="compositionally biased region" description="Low complexity" evidence="1">
    <location>
        <begin position="198"/>
        <end position="208"/>
    </location>
</feature>
<comment type="caution">
    <text evidence="3">The sequence shown here is derived from an EMBL/GenBank/DDBJ whole genome shotgun (WGS) entry which is preliminary data.</text>
</comment>
<keyword evidence="4" id="KW-1185">Reference proteome</keyword>
<evidence type="ECO:0000256" key="2">
    <source>
        <dbReference type="SAM" id="Phobius"/>
    </source>
</evidence>
<proteinExistence type="predicted"/>
<keyword evidence="2" id="KW-1133">Transmembrane helix</keyword>
<evidence type="ECO:0000256" key="1">
    <source>
        <dbReference type="SAM" id="MobiDB-lite"/>
    </source>
</evidence>
<keyword evidence="2" id="KW-0472">Membrane</keyword>
<keyword evidence="2" id="KW-0812">Transmembrane</keyword>